<keyword evidence="1" id="KW-0175">Coiled coil</keyword>
<evidence type="ECO:0000256" key="1">
    <source>
        <dbReference type="SAM" id="Coils"/>
    </source>
</evidence>
<proteinExistence type="predicted"/>
<evidence type="ECO:0000313" key="4">
    <source>
        <dbReference type="Proteomes" id="UP000494040"/>
    </source>
</evidence>
<feature type="compositionally biased region" description="Low complexity" evidence="2">
    <location>
        <begin position="47"/>
        <end position="62"/>
    </location>
</feature>
<evidence type="ECO:0000313" key="3">
    <source>
        <dbReference type="EnsemblMetazoa" id="XP_014248232.1"/>
    </source>
</evidence>
<dbReference type="KEGG" id="clec:106665931"/>
<reference evidence="3" key="1">
    <citation type="submission" date="2022-01" db="UniProtKB">
        <authorList>
            <consortium name="EnsemblMetazoa"/>
        </authorList>
    </citation>
    <scope>IDENTIFICATION</scope>
</reference>
<protein>
    <submittedName>
        <fullName evidence="3">Uncharacterized protein</fullName>
    </submittedName>
</protein>
<keyword evidence="4" id="KW-1185">Reference proteome</keyword>
<organism evidence="3 4">
    <name type="scientific">Cimex lectularius</name>
    <name type="common">Bed bug</name>
    <name type="synonym">Acanthia lectularia</name>
    <dbReference type="NCBI Taxonomy" id="79782"/>
    <lineage>
        <taxon>Eukaryota</taxon>
        <taxon>Metazoa</taxon>
        <taxon>Ecdysozoa</taxon>
        <taxon>Arthropoda</taxon>
        <taxon>Hexapoda</taxon>
        <taxon>Insecta</taxon>
        <taxon>Pterygota</taxon>
        <taxon>Neoptera</taxon>
        <taxon>Paraneoptera</taxon>
        <taxon>Hemiptera</taxon>
        <taxon>Heteroptera</taxon>
        <taxon>Panheteroptera</taxon>
        <taxon>Cimicomorpha</taxon>
        <taxon>Cimicidae</taxon>
        <taxon>Cimex</taxon>
    </lineage>
</organism>
<feature type="region of interest" description="Disordered" evidence="2">
    <location>
        <begin position="1"/>
        <end position="80"/>
    </location>
</feature>
<feature type="compositionally biased region" description="Basic and acidic residues" evidence="2">
    <location>
        <begin position="24"/>
        <end position="34"/>
    </location>
</feature>
<dbReference type="AlphaFoldDB" id="A0A8I6RL25"/>
<dbReference type="RefSeq" id="XP_014248232.1">
    <property type="nucleotide sequence ID" value="XM_014392746.2"/>
</dbReference>
<name>A0A8I6RL25_CIMLE</name>
<dbReference type="GeneID" id="106665931"/>
<accession>A0A8I6RL25</accession>
<feature type="coiled-coil region" evidence="1">
    <location>
        <begin position="85"/>
        <end position="152"/>
    </location>
</feature>
<sequence length="168" mass="19196">MNQDDVIVISDDETPTSGQVMTACERKKTGKEVMKSQGAVRKRRTARSSSASEESSDNSQASTVVNWKVSEKRPQKARQSIMSGREYLKAKKRELKENLEETTHMLTEVFLQRLVTRLEGLRCKIAEQQEIIKTLRKNNNKMKRDVMDFQLEGCDENCSSSDESLSLF</sequence>
<dbReference type="EnsemblMetazoa" id="XM_014392746.2">
    <property type="protein sequence ID" value="XP_014248232.1"/>
    <property type="gene ID" value="LOC106665931"/>
</dbReference>
<evidence type="ECO:0000256" key="2">
    <source>
        <dbReference type="SAM" id="MobiDB-lite"/>
    </source>
</evidence>
<dbReference type="Proteomes" id="UP000494040">
    <property type="component" value="Unassembled WGS sequence"/>
</dbReference>